<sequence>MWLVTHPELPTVARLDPSGAPLCTINTGGNLAPLCVLDLQSQQTKPGVNHYALPNSQTIAAPPAIGNTLTLDVSTFVQVDAIQHNGRLFTPAANPHSPRAGEFVYSSHSAVLTLDPAYPLVAGLPLTILGSQGYTSQEVAISAGERGPIPSDYVDPTLFEAFFGLPVTGEITLSMSAENHPSGSFKLIATRETIADVRSRFQKGTEITLAGVGYSVTHYKDKLKNSAYAPGLEYEVHVSLGGKWERKRYRRKVFYYPAARKYLIGHDAPFQDPECGLNASGVPFSITTSNRTTVQALAAQNGVPFVGAIPTIGTSQADLAHYAISGLVPPSAAYEAIKATIDQAQQVRGVRSPVLNAWELSIPTNTAITATTDWETNARDRLRQNGCFIDFNSATAVQARDLYAVAAWSYSVVEIDVSVKGDTEFSADHFGYGMEYAASRLEGTFVESNAYQIIEETQGSPQNPPAPRWIYSPPNRRTLYSGNISADQCPSDIQTIKSMSLNYVASGRTTQLIKVEKEGNFEVLREVHTYGLEYLSTDVLDAKKNVNAQAVGFWKLVKTETTEPTIDAATNYLTGSRTIGKDRRQFRTESDQLELLDYRRTDPEWDLYQFRDFPILQLEAKVLQQFAAYYADAAKEVPPLDQRKLCRPDGTSSVQYVPDPNYTYPMFEVASRSYKNTFLKHADPNSLPAKPLPDLIQDEEQDVYRTIDILTTDTTSNSTDDQSNEGFIEYTSTGSAQGKQFSEATLTRVFADNEGRPGAATRRPNQFKKVQPDEGQTSGVSLNNAYNGGVTFEYILCTPGHSPDEPPGEPASYPRTQYLSQALLGARTELKYRDITESVDLAYAIPFNAQVRPLDKMTVKAEIDTYAVRVTVISQKVVIQGQLNGYPLCVAPDGTQITAGIDRELPFTVTKRRLPLPTPAPKPPTRPPGVGATFGLTVGDLGFDTVPSRFNF</sequence>
<keyword evidence="2" id="KW-1185">Reference proteome</keyword>
<dbReference type="OrthoDB" id="501007at2"/>
<dbReference type="RefSeq" id="WP_106258223.1">
    <property type="nucleotide sequence ID" value="NZ_CAWNSW010000135.1"/>
</dbReference>
<gene>
    <name evidence="1" type="ORF">C7B82_20650</name>
</gene>
<comment type="caution">
    <text evidence="1">The sequence shown here is derived from an EMBL/GenBank/DDBJ whole genome shotgun (WGS) entry which is preliminary data.</text>
</comment>
<dbReference type="EMBL" id="PVWK01000112">
    <property type="protein sequence ID" value="PSB26167.1"/>
    <property type="molecule type" value="Genomic_DNA"/>
</dbReference>
<evidence type="ECO:0000313" key="2">
    <source>
        <dbReference type="Proteomes" id="UP000239576"/>
    </source>
</evidence>
<dbReference type="AlphaFoldDB" id="A0A2T1E098"/>
<accession>A0A2T1E098</accession>
<evidence type="ECO:0000313" key="1">
    <source>
        <dbReference type="EMBL" id="PSB26167.1"/>
    </source>
</evidence>
<protein>
    <submittedName>
        <fullName evidence="1">Uncharacterized protein</fullName>
    </submittedName>
</protein>
<organism evidence="1 2">
    <name type="scientific">Stenomitos frigidus ULC18</name>
    <dbReference type="NCBI Taxonomy" id="2107698"/>
    <lineage>
        <taxon>Bacteria</taxon>
        <taxon>Bacillati</taxon>
        <taxon>Cyanobacteriota</taxon>
        <taxon>Cyanophyceae</taxon>
        <taxon>Leptolyngbyales</taxon>
        <taxon>Leptolyngbyaceae</taxon>
        <taxon>Stenomitos</taxon>
    </lineage>
</organism>
<reference evidence="1 2" key="2">
    <citation type="submission" date="2018-03" db="EMBL/GenBank/DDBJ databases">
        <title>The ancient ancestry and fast evolution of plastids.</title>
        <authorList>
            <person name="Moore K.R."/>
            <person name="Magnabosco C."/>
            <person name="Momper L."/>
            <person name="Gold D.A."/>
            <person name="Bosak T."/>
            <person name="Fournier G.P."/>
        </authorList>
    </citation>
    <scope>NUCLEOTIDE SEQUENCE [LARGE SCALE GENOMIC DNA]</scope>
    <source>
        <strain evidence="1 2">ULC18</strain>
    </source>
</reference>
<name>A0A2T1E098_9CYAN</name>
<dbReference type="Proteomes" id="UP000239576">
    <property type="component" value="Unassembled WGS sequence"/>
</dbReference>
<proteinExistence type="predicted"/>
<reference evidence="2" key="1">
    <citation type="submission" date="2018-02" db="EMBL/GenBank/DDBJ databases">
        <authorList>
            <person name="Moore K."/>
            <person name="Momper L."/>
        </authorList>
    </citation>
    <scope>NUCLEOTIDE SEQUENCE [LARGE SCALE GENOMIC DNA]</scope>
    <source>
        <strain evidence="2">ULC18</strain>
    </source>
</reference>